<gene>
    <name evidence="1" type="ORF">DM02DRAFT_614039</name>
</gene>
<dbReference type="PANTHER" id="PTHR43857:SF1">
    <property type="entry name" value="YJGH FAMILY PROTEIN"/>
    <property type="match status" value="1"/>
</dbReference>
<dbReference type="Proteomes" id="UP000244855">
    <property type="component" value="Unassembled WGS sequence"/>
</dbReference>
<keyword evidence="2" id="KW-1185">Reference proteome</keyword>
<organism evidence="1 2">
    <name type="scientific">Periconia macrospinosa</name>
    <dbReference type="NCBI Taxonomy" id="97972"/>
    <lineage>
        <taxon>Eukaryota</taxon>
        <taxon>Fungi</taxon>
        <taxon>Dikarya</taxon>
        <taxon>Ascomycota</taxon>
        <taxon>Pezizomycotina</taxon>
        <taxon>Dothideomycetes</taxon>
        <taxon>Pleosporomycetidae</taxon>
        <taxon>Pleosporales</taxon>
        <taxon>Massarineae</taxon>
        <taxon>Periconiaceae</taxon>
        <taxon>Periconia</taxon>
    </lineage>
</organism>
<sequence>MSHLQCYNYAGFGERSRKDVNYSQAVRIDNRIEISGQPGLDPETEAIPKSFTEEIEQAFSNVELALKSAGGKGWSQVYRVRMYVVLSDDLTWADVLGHGANALKKWCPDHAPLLTGVEVKSLALEGMRIEVEANAHLG</sequence>
<dbReference type="Gene3D" id="3.30.1330.40">
    <property type="entry name" value="RutC-like"/>
    <property type="match status" value="1"/>
</dbReference>
<dbReference type="InterPro" id="IPR035959">
    <property type="entry name" value="RutC-like_sf"/>
</dbReference>
<dbReference type="AlphaFoldDB" id="A0A2V1DRJ1"/>
<dbReference type="STRING" id="97972.A0A2V1DRJ1"/>
<accession>A0A2V1DRJ1</accession>
<dbReference type="Pfam" id="PF01042">
    <property type="entry name" value="Ribonuc_L-PSP"/>
    <property type="match status" value="1"/>
</dbReference>
<evidence type="ECO:0000313" key="1">
    <source>
        <dbReference type="EMBL" id="PVI00878.1"/>
    </source>
</evidence>
<dbReference type="InterPro" id="IPR006175">
    <property type="entry name" value="YjgF/YER057c/UK114"/>
</dbReference>
<reference evidence="1 2" key="1">
    <citation type="journal article" date="2018" name="Sci. Rep.">
        <title>Comparative genomics provides insights into the lifestyle and reveals functional heterogeneity of dark septate endophytic fungi.</title>
        <authorList>
            <person name="Knapp D.G."/>
            <person name="Nemeth J.B."/>
            <person name="Barry K."/>
            <person name="Hainaut M."/>
            <person name="Henrissat B."/>
            <person name="Johnson J."/>
            <person name="Kuo A."/>
            <person name="Lim J.H.P."/>
            <person name="Lipzen A."/>
            <person name="Nolan M."/>
            <person name="Ohm R.A."/>
            <person name="Tamas L."/>
            <person name="Grigoriev I.V."/>
            <person name="Spatafora J.W."/>
            <person name="Nagy L.G."/>
            <person name="Kovacs G.M."/>
        </authorList>
    </citation>
    <scope>NUCLEOTIDE SEQUENCE [LARGE SCALE GENOMIC DNA]</scope>
    <source>
        <strain evidence="1 2">DSE2036</strain>
    </source>
</reference>
<dbReference type="SUPFAM" id="SSF55298">
    <property type="entry name" value="YjgF-like"/>
    <property type="match status" value="1"/>
</dbReference>
<proteinExistence type="predicted"/>
<name>A0A2V1DRJ1_9PLEO</name>
<dbReference type="OrthoDB" id="309640at2759"/>
<protein>
    <submittedName>
        <fullName evidence="1">Putative translation initiation inhibitor</fullName>
    </submittedName>
</protein>
<dbReference type="EMBL" id="KZ805366">
    <property type="protein sequence ID" value="PVI00878.1"/>
    <property type="molecule type" value="Genomic_DNA"/>
</dbReference>
<dbReference type="PANTHER" id="PTHR43857">
    <property type="entry name" value="BLR7761 PROTEIN"/>
    <property type="match status" value="1"/>
</dbReference>
<evidence type="ECO:0000313" key="2">
    <source>
        <dbReference type="Proteomes" id="UP000244855"/>
    </source>
</evidence>